<evidence type="ECO:0000259" key="13">
    <source>
        <dbReference type="PROSITE" id="PS51843"/>
    </source>
</evidence>
<evidence type="ECO:0000256" key="3">
    <source>
        <dbReference type="ARBA" id="ARBA00022723"/>
    </source>
</evidence>
<evidence type="ECO:0000256" key="8">
    <source>
        <dbReference type="ARBA" id="ARBA00023163"/>
    </source>
</evidence>
<keyword evidence="11" id="KW-0472">Membrane</keyword>
<dbReference type="STRING" id="131310.A0A0N4ZF70"/>
<dbReference type="GO" id="GO:0000978">
    <property type="term" value="F:RNA polymerase II cis-regulatory region sequence-specific DNA binding"/>
    <property type="evidence" value="ECO:0007669"/>
    <property type="project" value="InterPro"/>
</dbReference>
<feature type="domain" description="NR LBD" evidence="13">
    <location>
        <begin position="287"/>
        <end position="554"/>
    </location>
</feature>
<dbReference type="InterPro" id="IPR049636">
    <property type="entry name" value="HNF4-like_DBD"/>
</dbReference>
<evidence type="ECO:0000256" key="11">
    <source>
        <dbReference type="SAM" id="Phobius"/>
    </source>
</evidence>
<keyword evidence="11" id="KW-1133">Transmembrane helix</keyword>
<accession>A0A0N4ZF70</accession>
<organism evidence="14 15">
    <name type="scientific">Parastrongyloides trichosuri</name>
    <name type="common">Possum-specific nematode worm</name>
    <dbReference type="NCBI Taxonomy" id="131310"/>
    <lineage>
        <taxon>Eukaryota</taxon>
        <taxon>Metazoa</taxon>
        <taxon>Ecdysozoa</taxon>
        <taxon>Nematoda</taxon>
        <taxon>Chromadorea</taxon>
        <taxon>Rhabditida</taxon>
        <taxon>Tylenchina</taxon>
        <taxon>Panagrolaimomorpha</taxon>
        <taxon>Strongyloidoidea</taxon>
        <taxon>Strongyloididae</taxon>
        <taxon>Parastrongyloides</taxon>
    </lineage>
</organism>
<dbReference type="SUPFAM" id="SSF57716">
    <property type="entry name" value="Glucocorticoid receptor-like (DNA-binding domain)"/>
    <property type="match status" value="1"/>
</dbReference>
<dbReference type="PANTHER" id="PTHR46397:SF5">
    <property type="entry name" value="NUCLEAR HORMONE RECEPTOR FAMILY MEMBER NHR-20"/>
    <property type="match status" value="1"/>
</dbReference>
<proteinExistence type="inferred from homology"/>
<keyword evidence="4" id="KW-0863">Zinc-finger</keyword>
<comment type="subcellular location">
    <subcellularLocation>
        <location evidence="1">Nucleus</location>
    </subcellularLocation>
</comment>
<keyword evidence="5" id="KW-0862">Zinc</keyword>
<evidence type="ECO:0000313" key="14">
    <source>
        <dbReference type="Proteomes" id="UP000038045"/>
    </source>
</evidence>
<dbReference type="InterPro" id="IPR001723">
    <property type="entry name" value="Nuclear_hrmn_rcpt"/>
</dbReference>
<dbReference type="GO" id="GO:0005634">
    <property type="term" value="C:nucleus"/>
    <property type="evidence" value="ECO:0007669"/>
    <property type="project" value="UniProtKB-SubCell"/>
</dbReference>
<dbReference type="InterPro" id="IPR035500">
    <property type="entry name" value="NHR-like_dom_sf"/>
</dbReference>
<feature type="transmembrane region" description="Helical" evidence="11">
    <location>
        <begin position="116"/>
        <end position="139"/>
    </location>
</feature>
<dbReference type="SUPFAM" id="SSF48508">
    <property type="entry name" value="Nuclear receptor ligand-binding domain"/>
    <property type="match status" value="1"/>
</dbReference>
<dbReference type="PANTHER" id="PTHR46397">
    <property type="entry name" value="NUCLEAR HORMONE RECEPTOR FAMILY-RELATED"/>
    <property type="match status" value="1"/>
</dbReference>
<dbReference type="Pfam" id="PF00105">
    <property type="entry name" value="zf-C4"/>
    <property type="match status" value="2"/>
</dbReference>
<dbReference type="SMART" id="SM00430">
    <property type="entry name" value="HOLI"/>
    <property type="match status" value="1"/>
</dbReference>
<dbReference type="Gene3D" id="3.30.50.10">
    <property type="entry name" value="Erythroid Transcription Factor GATA-1, subunit A"/>
    <property type="match status" value="1"/>
</dbReference>
<evidence type="ECO:0000256" key="10">
    <source>
        <dbReference type="ARBA" id="ARBA00023242"/>
    </source>
</evidence>
<dbReference type="Pfam" id="PF00104">
    <property type="entry name" value="Hormone_recep"/>
    <property type="match status" value="1"/>
</dbReference>
<dbReference type="GO" id="GO:0008270">
    <property type="term" value="F:zinc ion binding"/>
    <property type="evidence" value="ECO:0007669"/>
    <property type="project" value="UniProtKB-KW"/>
</dbReference>
<evidence type="ECO:0000256" key="2">
    <source>
        <dbReference type="ARBA" id="ARBA00005993"/>
    </source>
</evidence>
<dbReference type="PRINTS" id="PR00047">
    <property type="entry name" value="STROIDFINGER"/>
</dbReference>
<keyword evidence="11" id="KW-0812">Transmembrane</keyword>
<evidence type="ECO:0000256" key="9">
    <source>
        <dbReference type="ARBA" id="ARBA00023170"/>
    </source>
</evidence>
<comment type="similarity">
    <text evidence="2">Belongs to the nuclear hormone receptor family.</text>
</comment>
<dbReference type="Proteomes" id="UP000038045">
    <property type="component" value="Unplaced"/>
</dbReference>
<dbReference type="PRINTS" id="PR00398">
    <property type="entry name" value="STRDHORMONER"/>
</dbReference>
<feature type="domain" description="Nuclear receptor" evidence="12">
    <location>
        <begin position="69"/>
        <end position="160"/>
    </location>
</feature>
<evidence type="ECO:0000259" key="12">
    <source>
        <dbReference type="PROSITE" id="PS51030"/>
    </source>
</evidence>
<dbReference type="AlphaFoldDB" id="A0A0N4ZF70"/>
<evidence type="ECO:0000256" key="5">
    <source>
        <dbReference type="ARBA" id="ARBA00022833"/>
    </source>
</evidence>
<dbReference type="SMART" id="SM00399">
    <property type="entry name" value="ZnF_C4"/>
    <property type="match status" value="1"/>
</dbReference>
<keyword evidence="14" id="KW-1185">Reference proteome</keyword>
<keyword evidence="3" id="KW-0479">Metal-binding</keyword>
<evidence type="ECO:0000256" key="4">
    <source>
        <dbReference type="ARBA" id="ARBA00022771"/>
    </source>
</evidence>
<dbReference type="PROSITE" id="PS51843">
    <property type="entry name" value="NR_LBD"/>
    <property type="match status" value="1"/>
</dbReference>
<protein>
    <submittedName>
        <fullName evidence="15">Nuclear receptor domain-containing protein</fullName>
    </submittedName>
</protein>
<evidence type="ECO:0000256" key="6">
    <source>
        <dbReference type="ARBA" id="ARBA00023015"/>
    </source>
</evidence>
<dbReference type="PROSITE" id="PS51030">
    <property type="entry name" value="NUCLEAR_REC_DBD_2"/>
    <property type="match status" value="1"/>
</dbReference>
<evidence type="ECO:0000256" key="7">
    <source>
        <dbReference type="ARBA" id="ARBA00023125"/>
    </source>
</evidence>
<keyword evidence="10" id="KW-0539">Nucleus</keyword>
<dbReference type="InterPro" id="IPR000536">
    <property type="entry name" value="Nucl_hrmn_rcpt_lig-bd"/>
</dbReference>
<keyword evidence="9" id="KW-0675">Receptor</keyword>
<dbReference type="WBParaSite" id="PTRK_0000640100.1">
    <property type="protein sequence ID" value="PTRK_0000640100.1"/>
    <property type="gene ID" value="PTRK_0000640100"/>
</dbReference>
<dbReference type="InterPro" id="IPR013088">
    <property type="entry name" value="Znf_NHR/GATA"/>
</dbReference>
<keyword evidence="6" id="KW-0805">Transcription regulation</keyword>
<name>A0A0N4ZF70_PARTI</name>
<dbReference type="GO" id="GO:0003700">
    <property type="term" value="F:DNA-binding transcription factor activity"/>
    <property type="evidence" value="ECO:0007669"/>
    <property type="project" value="InterPro"/>
</dbReference>
<dbReference type="Gene3D" id="1.10.565.10">
    <property type="entry name" value="Retinoid X Receptor"/>
    <property type="match status" value="1"/>
</dbReference>
<keyword evidence="7" id="KW-0238">DNA-binding</keyword>
<keyword evidence="8" id="KW-0804">Transcription</keyword>
<sequence>MNNLTTRNIYYIENRNLTPYELMREIPRRGNMENGYERVGRINRNNRGPVRRIVQILETDIDDSNSTDYSKCLICDAPSSGFHFNAPSCSACAAYFRRTVTLNRVYICQQNNNCRVFYGIFFSFICIFYLQNVLALRVICKACRFKKCLEAGMERSAVQPRRECNFGRRKFAYRTKIIETTDHIEIGKVEQQQDYNGIRNFVIGDNPNIHNDISNRESQYYDIPSQKIDEDQRKFNNTYSNDDNMNFSTSSSSSMVSDSNYKQFDYKIPFNTNVINNSIQGIINTKELCPLIDDLVEEEKKTIERRGILFCSKSKFNQLFKENDNILSFDSTDLRPMKFAVIRKELRSLVLVTYEWIRSRKFWKHICAKDRICLLKRTVLHHTILDPAFLTAKIGYPSNFIMSNGMYISTNPDKNIVGWEDESEISCEMKKNLYMSLMNEVIETLVIPLRDLNITSMEYIFLKALVSWKNCGSHVLSTEASTLLDNEVNELIKDLYKHYENEGMCSDDISSRMGNILLLIGNIYTLGMHTIESHVKISFFDLWELDSMILKLFQ</sequence>
<dbReference type="InterPro" id="IPR001628">
    <property type="entry name" value="Znf_hrmn_rcpt"/>
</dbReference>
<evidence type="ECO:0000256" key="1">
    <source>
        <dbReference type="ARBA" id="ARBA00004123"/>
    </source>
</evidence>
<dbReference type="CDD" id="cd06960">
    <property type="entry name" value="NR_DBD_HNF4A"/>
    <property type="match status" value="1"/>
</dbReference>
<evidence type="ECO:0000313" key="15">
    <source>
        <dbReference type="WBParaSite" id="PTRK_0000640100.1"/>
    </source>
</evidence>
<reference evidence="15" key="1">
    <citation type="submission" date="2017-02" db="UniProtKB">
        <authorList>
            <consortium name="WormBaseParasite"/>
        </authorList>
    </citation>
    <scope>IDENTIFICATION</scope>
</reference>